<reference evidence="1 2" key="1">
    <citation type="submission" date="2018-06" db="EMBL/GenBank/DDBJ databases">
        <title>Genomic Encyclopedia of Type Strains, Phase IV (KMG-IV): sequencing the most valuable type-strain genomes for metagenomic binning, comparative biology and taxonomic classification.</title>
        <authorList>
            <person name="Goeker M."/>
        </authorList>
    </citation>
    <scope>NUCLEOTIDE SEQUENCE [LARGE SCALE GENOMIC DNA]</scope>
    <source>
        <strain evidence="1 2">DSM 24875</strain>
    </source>
</reference>
<evidence type="ECO:0000313" key="2">
    <source>
        <dbReference type="Proteomes" id="UP000253529"/>
    </source>
</evidence>
<accession>A0A366FPA9</accession>
<evidence type="ECO:0000313" key="1">
    <source>
        <dbReference type="EMBL" id="RBP15890.1"/>
    </source>
</evidence>
<dbReference type="OrthoDB" id="7524317at2"/>
<proteinExistence type="predicted"/>
<sequence length="91" mass="10156">MKASLDRDLYALDVIDGATIKPLIGDDGRAPEPPDPAYQQVLHGVPAADFSADELLYLPRNARTHRLYDLSPVDQGLTEAIRHFRKRASSW</sequence>
<dbReference type="RefSeq" id="WP_147262688.1">
    <property type="nucleotide sequence ID" value="NZ_QNRK01000007.1"/>
</dbReference>
<organism evidence="1 2">
    <name type="scientific">Roseiarcus fermentans</name>
    <dbReference type="NCBI Taxonomy" id="1473586"/>
    <lineage>
        <taxon>Bacteria</taxon>
        <taxon>Pseudomonadati</taxon>
        <taxon>Pseudomonadota</taxon>
        <taxon>Alphaproteobacteria</taxon>
        <taxon>Hyphomicrobiales</taxon>
        <taxon>Roseiarcaceae</taxon>
        <taxon>Roseiarcus</taxon>
    </lineage>
</organism>
<gene>
    <name evidence="1" type="ORF">DFR50_107160</name>
</gene>
<comment type="caution">
    <text evidence="1">The sequence shown here is derived from an EMBL/GenBank/DDBJ whole genome shotgun (WGS) entry which is preliminary data.</text>
</comment>
<keyword evidence="2" id="KW-1185">Reference proteome</keyword>
<dbReference type="AlphaFoldDB" id="A0A366FPA9"/>
<protein>
    <submittedName>
        <fullName evidence="1">Uncharacterized protein</fullName>
    </submittedName>
</protein>
<dbReference type="Proteomes" id="UP000253529">
    <property type="component" value="Unassembled WGS sequence"/>
</dbReference>
<dbReference type="EMBL" id="QNRK01000007">
    <property type="protein sequence ID" value="RBP15890.1"/>
    <property type="molecule type" value="Genomic_DNA"/>
</dbReference>
<name>A0A366FPA9_9HYPH</name>